<dbReference type="RefSeq" id="WP_019281787.1">
    <property type="nucleotide sequence ID" value="NZ_CP022099.1"/>
</dbReference>
<dbReference type="InterPro" id="IPR015890">
    <property type="entry name" value="Chorismate_C"/>
</dbReference>
<dbReference type="EC" id="5.4.4.2" evidence="3"/>
<evidence type="ECO:0000259" key="7">
    <source>
        <dbReference type="Pfam" id="PF00425"/>
    </source>
</evidence>
<reference evidence="9 10" key="1">
    <citation type="journal article" date="2017" name="J. Fish Dis.">
        <title>Comparative assessment of Vibrio virulence in marine fish larvae.</title>
        <authorList>
            <person name="Ronneseth A."/>
            <person name="Castillo D."/>
            <person name="D'Alvise P."/>
            <person name="Tonnesen O."/>
            <person name="Haugland G."/>
            <person name="Grotkjaer T."/>
            <person name="Engell-Sorensen K."/>
            <person name="Norremark L."/>
            <person name="Bergh O."/>
            <person name="Wergeland H.I."/>
            <person name="Gram L."/>
        </authorList>
    </citation>
    <scope>NUCLEOTIDE SEQUENCE [LARGE SCALE GENOMIC DNA]</scope>
    <source>
        <strain evidence="9 10">90-11-286</strain>
    </source>
</reference>
<evidence type="ECO:0000256" key="6">
    <source>
        <dbReference type="SAM" id="MobiDB-lite"/>
    </source>
</evidence>
<dbReference type="InterPro" id="IPR004561">
    <property type="entry name" value="IsoChor_synthase"/>
</dbReference>
<reference evidence="9" key="3">
    <citation type="submission" date="2021-05" db="EMBL/GenBank/DDBJ databases">
        <authorList>
            <person name="Kalatzis P.G."/>
            <person name="Castillo D."/>
            <person name="D'Alvise P."/>
            <person name="Middelboe M."/>
            <person name="Gram L."/>
        </authorList>
    </citation>
    <scope>NUCLEOTIDE SEQUENCE</scope>
    <source>
        <strain evidence="9">90-11-286</strain>
    </source>
</reference>
<evidence type="ECO:0000256" key="3">
    <source>
        <dbReference type="ARBA" id="ARBA00012824"/>
    </source>
</evidence>
<dbReference type="Pfam" id="PF00425">
    <property type="entry name" value="Chorismate_bind"/>
    <property type="match status" value="1"/>
</dbReference>
<evidence type="ECO:0000313" key="8">
    <source>
        <dbReference type="EMBL" id="AZS25807.1"/>
    </source>
</evidence>
<gene>
    <name evidence="8" type="ORF">DYL72_12785</name>
    <name evidence="9" type="ORF">PL14_13900</name>
</gene>
<organism evidence="9 10">
    <name type="scientific">Vibrio anguillarum</name>
    <name type="common">Listonella anguillarum</name>
    <dbReference type="NCBI Taxonomy" id="55601"/>
    <lineage>
        <taxon>Bacteria</taxon>
        <taxon>Pseudomonadati</taxon>
        <taxon>Pseudomonadota</taxon>
        <taxon>Gammaproteobacteria</taxon>
        <taxon>Vibrionales</taxon>
        <taxon>Vibrionaceae</taxon>
        <taxon>Vibrio</taxon>
    </lineage>
</organism>
<dbReference type="OrthoDB" id="9806579at2"/>
<dbReference type="Proteomes" id="UP000256923">
    <property type="component" value="Chromosome 1"/>
</dbReference>
<name>A0A1V9JJ94_VIBAN</name>
<protein>
    <recommendedName>
        <fullName evidence="3">isochorismate synthase</fullName>
        <ecNumber evidence="3">5.4.4.2</ecNumber>
    </recommendedName>
    <alternativeName>
        <fullName evidence="5">Isochorismate mutase</fullName>
    </alternativeName>
</protein>
<feature type="domain" description="Chorismate-utilising enzyme C-terminal" evidence="7">
    <location>
        <begin position="123"/>
        <end position="377"/>
    </location>
</feature>
<dbReference type="EMBL" id="CP034672">
    <property type="protein sequence ID" value="AZS25807.1"/>
    <property type="molecule type" value="Genomic_DNA"/>
</dbReference>
<evidence type="ECO:0000313" key="10">
    <source>
        <dbReference type="Proteomes" id="UP000078309"/>
    </source>
</evidence>
<dbReference type="GO" id="GO:0008909">
    <property type="term" value="F:isochorismate synthase activity"/>
    <property type="evidence" value="ECO:0007669"/>
    <property type="project" value="UniProtKB-EC"/>
</dbReference>
<evidence type="ECO:0000256" key="4">
    <source>
        <dbReference type="ARBA" id="ARBA00023235"/>
    </source>
</evidence>
<dbReference type="Proteomes" id="UP000078309">
    <property type="component" value="Unassembled WGS sequence"/>
</dbReference>
<proteinExistence type="inferred from homology"/>
<evidence type="ECO:0000313" key="9">
    <source>
        <dbReference type="EMBL" id="MBT2919770.1"/>
    </source>
</evidence>
<dbReference type="PANTHER" id="PTHR42839:SF2">
    <property type="entry name" value="ISOCHORISMATE SYNTHASE ENTC"/>
    <property type="match status" value="1"/>
</dbReference>
<reference evidence="8 11" key="2">
    <citation type="submission" date="2018-12" db="EMBL/GenBank/DDBJ databases">
        <title>Characterization and Draft Genome of Vibrio anguillarum J360 Marine Pathogen Isolated from an Outbreak in Lumpfish (Cyclopterus lumpus).</title>
        <authorList>
            <person name="Vasquez J.I."/>
            <person name="Cao T."/>
            <person name="Chakraborty S."/>
            <person name="Gnanagobal H."/>
            <person name="Wescot J."/>
            <person name="Boyce D."/>
            <person name="Santander J."/>
        </authorList>
    </citation>
    <scope>NUCLEOTIDE SEQUENCE [LARGE SCALE GENOMIC DNA]</scope>
    <source>
        <strain evidence="8 11">J360</strain>
    </source>
</reference>
<evidence type="ECO:0000256" key="2">
    <source>
        <dbReference type="ARBA" id="ARBA00005297"/>
    </source>
</evidence>
<accession>A0A1V9JJ94</accession>
<dbReference type="Gene3D" id="3.60.120.10">
    <property type="entry name" value="Anthranilate synthase"/>
    <property type="match status" value="1"/>
</dbReference>
<evidence type="ECO:0000313" key="11">
    <source>
        <dbReference type="Proteomes" id="UP000256923"/>
    </source>
</evidence>
<sequence>MVMKREVIGFSKMANQLLDEHLKESPFFFASPHNTMLGVGIAHQFNQAIPFCELADQATKMLEAAKTDEYDNPILFATIPFNEETATRFFIPEKLYVSGSPRASEKEEQQSHKATIVSPPTGNDYKQGVTTLLELFNTTELSKVVLSRLVKLSTPQHIDQTRLLRNLLSINRNGYTFSTEIGPNAKLMGASPELLLAKKGGFIVSNPLAGSRPKSNNAVQNQQRSASLLDTQKDLNEHAFVVEEVEKVLSRYCHNLFTPMVPSVIETETMLHLSTVLEGQADDPMINSLRIAAELHPTPAVCGYPRLSAYQAIKQIETFDRGYFTGMIGWCDARGNGEWVVTIRCAEVSQNEMSVFAGAGIVNESSPQSELDETGAKMSTILKAAGIEIDELLTA</sequence>
<keyword evidence="4 9" id="KW-0413">Isomerase</keyword>
<dbReference type="NCBIfam" id="TIGR00543">
    <property type="entry name" value="isochor_syn"/>
    <property type="match status" value="1"/>
</dbReference>
<dbReference type="EMBL" id="JAHGUI010000059">
    <property type="protein sequence ID" value="MBT2919770.1"/>
    <property type="molecule type" value="Genomic_DNA"/>
</dbReference>
<evidence type="ECO:0000256" key="1">
    <source>
        <dbReference type="ARBA" id="ARBA00000799"/>
    </source>
</evidence>
<dbReference type="InterPro" id="IPR005801">
    <property type="entry name" value="ADC_synthase"/>
</dbReference>
<dbReference type="AlphaFoldDB" id="A0A1V9JJ94"/>
<comment type="catalytic activity">
    <reaction evidence="1">
        <text>chorismate = isochorismate</text>
        <dbReference type="Rhea" id="RHEA:18985"/>
        <dbReference type="ChEBI" id="CHEBI:29748"/>
        <dbReference type="ChEBI" id="CHEBI:29780"/>
        <dbReference type="EC" id="5.4.4.2"/>
    </reaction>
</comment>
<comment type="similarity">
    <text evidence="2">Belongs to the isochorismate synthase family.</text>
</comment>
<dbReference type="SUPFAM" id="SSF56322">
    <property type="entry name" value="ADC synthase"/>
    <property type="match status" value="1"/>
</dbReference>
<dbReference type="GO" id="GO:0009697">
    <property type="term" value="P:salicylic acid biosynthetic process"/>
    <property type="evidence" value="ECO:0007669"/>
    <property type="project" value="TreeGrafter"/>
</dbReference>
<dbReference type="PANTHER" id="PTHR42839">
    <property type="entry name" value="ISOCHORISMATE SYNTHASE ENTC"/>
    <property type="match status" value="1"/>
</dbReference>
<feature type="region of interest" description="Disordered" evidence="6">
    <location>
        <begin position="101"/>
        <end position="122"/>
    </location>
</feature>
<evidence type="ECO:0000256" key="5">
    <source>
        <dbReference type="ARBA" id="ARBA00041564"/>
    </source>
</evidence>